<proteinExistence type="predicted"/>
<sequence length="104" mass="10913">MSDRSRMNHSTTPVAARPRLMVSSRGSEVGVGGVSLTLADAVEPPGAVGGTDAAGVALAVGRVMSSSVSTFSTDPDRVRGRSRYRCDIAEQRCAVVSHRDRRSP</sequence>
<protein>
    <submittedName>
        <fullName evidence="2">Uncharacterized protein</fullName>
    </submittedName>
</protein>
<evidence type="ECO:0000313" key="2">
    <source>
        <dbReference type="EMBL" id="GMA21858.1"/>
    </source>
</evidence>
<evidence type="ECO:0000256" key="1">
    <source>
        <dbReference type="SAM" id="MobiDB-lite"/>
    </source>
</evidence>
<keyword evidence="3" id="KW-1185">Reference proteome</keyword>
<feature type="region of interest" description="Disordered" evidence="1">
    <location>
        <begin position="1"/>
        <end position="21"/>
    </location>
</feature>
<gene>
    <name evidence="2" type="ORF">GCM10025862_38790</name>
</gene>
<organism evidence="2 3">
    <name type="scientific">Arsenicicoccus piscis</name>
    <dbReference type="NCBI Taxonomy" id="673954"/>
    <lineage>
        <taxon>Bacteria</taxon>
        <taxon>Bacillati</taxon>
        <taxon>Actinomycetota</taxon>
        <taxon>Actinomycetes</taxon>
        <taxon>Micrococcales</taxon>
        <taxon>Intrasporangiaceae</taxon>
        <taxon>Arsenicicoccus</taxon>
    </lineage>
</organism>
<reference evidence="3" key="1">
    <citation type="journal article" date="2019" name="Int. J. Syst. Evol. Microbiol.">
        <title>The Global Catalogue of Microorganisms (GCM) 10K type strain sequencing project: providing services to taxonomists for standard genome sequencing and annotation.</title>
        <authorList>
            <consortium name="The Broad Institute Genomics Platform"/>
            <consortium name="The Broad Institute Genome Sequencing Center for Infectious Disease"/>
            <person name="Wu L."/>
            <person name="Ma J."/>
        </authorList>
    </citation>
    <scope>NUCLEOTIDE SEQUENCE [LARGE SCALE GENOMIC DNA]</scope>
    <source>
        <strain evidence="3">NBRC 105830</strain>
    </source>
</reference>
<evidence type="ECO:0000313" key="3">
    <source>
        <dbReference type="Proteomes" id="UP001157109"/>
    </source>
</evidence>
<dbReference type="Proteomes" id="UP001157109">
    <property type="component" value="Unassembled WGS sequence"/>
</dbReference>
<dbReference type="EMBL" id="BSUJ01000001">
    <property type="protein sequence ID" value="GMA21858.1"/>
    <property type="molecule type" value="Genomic_DNA"/>
</dbReference>
<name>A0ABQ6HVG2_9MICO</name>
<accession>A0ABQ6HVG2</accession>
<comment type="caution">
    <text evidence="2">The sequence shown here is derived from an EMBL/GenBank/DDBJ whole genome shotgun (WGS) entry which is preliminary data.</text>
</comment>